<organism evidence="2 3">
    <name type="scientific">Chitinophaga lutea</name>
    <dbReference type="NCBI Taxonomy" id="2488634"/>
    <lineage>
        <taxon>Bacteria</taxon>
        <taxon>Pseudomonadati</taxon>
        <taxon>Bacteroidota</taxon>
        <taxon>Chitinophagia</taxon>
        <taxon>Chitinophagales</taxon>
        <taxon>Chitinophagaceae</taxon>
        <taxon>Chitinophaga</taxon>
    </lineage>
</organism>
<reference evidence="2 3" key="1">
    <citation type="submission" date="2018-11" db="EMBL/GenBank/DDBJ databases">
        <title>Chitinophaga lutea sp.nov., isolate from arsenic contaminated soil.</title>
        <authorList>
            <person name="Zong Y."/>
        </authorList>
    </citation>
    <scope>NUCLEOTIDE SEQUENCE [LARGE SCALE GENOMIC DNA]</scope>
    <source>
        <strain evidence="2 3">ZY74</strain>
    </source>
</reference>
<dbReference type="GO" id="GO:0008270">
    <property type="term" value="F:zinc ion binding"/>
    <property type="evidence" value="ECO:0007669"/>
    <property type="project" value="InterPro"/>
</dbReference>
<dbReference type="GO" id="GO:0003899">
    <property type="term" value="F:DNA-directed RNA polymerase activity"/>
    <property type="evidence" value="ECO:0007669"/>
    <property type="project" value="InterPro"/>
</dbReference>
<comment type="caution">
    <text evidence="2">The sequence shown here is derived from an EMBL/GenBank/DDBJ whole genome shotgun (WGS) entry which is preliminary data.</text>
</comment>
<dbReference type="AlphaFoldDB" id="A0A3N4PXJ6"/>
<accession>A0A3N4PXJ6</accession>
<dbReference type="RefSeq" id="WP_123845958.1">
    <property type="nucleotide sequence ID" value="NZ_RPDH01000001.1"/>
</dbReference>
<dbReference type="Proteomes" id="UP000278351">
    <property type="component" value="Unassembled WGS sequence"/>
</dbReference>
<dbReference type="Gene3D" id="3.90.580.10">
    <property type="entry name" value="Zinc finger, CHC2-type domain"/>
    <property type="match status" value="1"/>
</dbReference>
<proteinExistence type="predicted"/>
<protein>
    <submittedName>
        <fullName evidence="2">DNA primase</fullName>
    </submittedName>
</protein>
<dbReference type="SUPFAM" id="SSF57783">
    <property type="entry name" value="Zinc beta-ribbon"/>
    <property type="match status" value="1"/>
</dbReference>
<dbReference type="Pfam" id="PF13155">
    <property type="entry name" value="Toprim_2"/>
    <property type="match status" value="1"/>
</dbReference>
<dbReference type="InterPro" id="IPR036977">
    <property type="entry name" value="DNA_primase_Znf_CHC2"/>
</dbReference>
<keyword evidence="3" id="KW-1185">Reference proteome</keyword>
<dbReference type="EMBL" id="RPDH01000001">
    <property type="protein sequence ID" value="RPE13442.1"/>
    <property type="molecule type" value="Genomic_DNA"/>
</dbReference>
<evidence type="ECO:0000313" key="2">
    <source>
        <dbReference type="EMBL" id="RPE13442.1"/>
    </source>
</evidence>
<dbReference type="GO" id="GO:0003677">
    <property type="term" value="F:DNA binding"/>
    <property type="evidence" value="ECO:0007669"/>
    <property type="project" value="InterPro"/>
</dbReference>
<evidence type="ECO:0000259" key="1">
    <source>
        <dbReference type="Pfam" id="PF01807"/>
    </source>
</evidence>
<feature type="domain" description="Zinc finger CHC2-type" evidence="1">
    <location>
        <begin position="27"/>
        <end position="84"/>
    </location>
</feature>
<sequence>MNRIAIQEAKLLDQVDYLAFLGFYPEKVRGQEFWYRSPLREEHTPSFKVDRAKGVWYDHGIGQGGTIIDFGIAYFRCDVREFLDRLKPYLSFHRPELPMQVSAPSAVQSPTSQAGDKKGIVVLSAGPLASPQLSRYLAERKIPFSIAAAYCKEVRFELSGRRFFAIGFKNDLGGFELRNAHFKGSSAPKASSFLDQDCHELAVFEGFFNFLSFLALVQYRSLPTCNFLVLNSLAYFQKSRSIMDQHAGVTLYLDRDAAGIQCTGQALKFGPQFRDGSHLYAGNNDLNDWLIQNFQKLKQEQFILRQAGRVLRVANHPPPDISQSKKSKRI</sequence>
<dbReference type="InterPro" id="IPR002694">
    <property type="entry name" value="Znf_CHC2"/>
</dbReference>
<dbReference type="GO" id="GO:0006260">
    <property type="term" value="P:DNA replication"/>
    <property type="evidence" value="ECO:0007669"/>
    <property type="project" value="InterPro"/>
</dbReference>
<evidence type="ECO:0000313" key="3">
    <source>
        <dbReference type="Proteomes" id="UP000278351"/>
    </source>
</evidence>
<name>A0A3N4PXJ6_9BACT</name>
<gene>
    <name evidence="2" type="ORF">EGT74_07955</name>
</gene>
<dbReference type="OrthoDB" id="8536512at2"/>
<dbReference type="Pfam" id="PF01807">
    <property type="entry name" value="Zn_ribbon_DnaG"/>
    <property type="match status" value="1"/>
</dbReference>